<reference evidence="1 2" key="1">
    <citation type="submission" date="2016-09" db="EMBL/GenBank/DDBJ databases">
        <authorList>
            <person name="Capua I."/>
            <person name="De Benedictis P."/>
            <person name="Joannis T."/>
            <person name="Lombin L.H."/>
            <person name="Cattoli G."/>
        </authorList>
    </citation>
    <scope>NUCLEOTIDE SEQUENCE [LARGE SCALE GENOMIC DNA]</scope>
    <source>
        <strain evidence="1 2">IMI 309357</strain>
    </source>
</reference>
<evidence type="ECO:0000313" key="2">
    <source>
        <dbReference type="Proteomes" id="UP000176998"/>
    </source>
</evidence>
<comment type="caution">
    <text evidence="1">The sequence shown here is derived from an EMBL/GenBank/DDBJ whole genome shotgun (WGS) entry which is preliminary data.</text>
</comment>
<protein>
    <submittedName>
        <fullName evidence="1">Uncharacterized protein</fullName>
    </submittedName>
</protein>
<gene>
    <name evidence="1" type="ORF">CORC01_05987</name>
</gene>
<dbReference type="AlphaFoldDB" id="A0A1G4BBD0"/>
<dbReference type="Proteomes" id="UP000176998">
    <property type="component" value="Unassembled WGS sequence"/>
</dbReference>
<dbReference type="EMBL" id="MJBS01000043">
    <property type="protein sequence ID" value="OHE98721.1"/>
    <property type="molecule type" value="Genomic_DNA"/>
</dbReference>
<dbReference type="OrthoDB" id="10590326at2759"/>
<accession>A0A1G4BBD0</accession>
<evidence type="ECO:0000313" key="1">
    <source>
        <dbReference type="EMBL" id="OHE98721.1"/>
    </source>
</evidence>
<dbReference type="RefSeq" id="XP_022475870.1">
    <property type="nucleotide sequence ID" value="XM_022617629.1"/>
</dbReference>
<proteinExistence type="predicted"/>
<name>A0A1G4BBD0_9PEZI</name>
<organism evidence="1 2">
    <name type="scientific">Colletotrichum orchidophilum</name>
    <dbReference type="NCBI Taxonomy" id="1209926"/>
    <lineage>
        <taxon>Eukaryota</taxon>
        <taxon>Fungi</taxon>
        <taxon>Dikarya</taxon>
        <taxon>Ascomycota</taxon>
        <taxon>Pezizomycotina</taxon>
        <taxon>Sordariomycetes</taxon>
        <taxon>Hypocreomycetidae</taxon>
        <taxon>Glomerellales</taxon>
        <taxon>Glomerellaceae</taxon>
        <taxon>Colletotrichum</taxon>
    </lineage>
</organism>
<keyword evidence="2" id="KW-1185">Reference proteome</keyword>
<sequence>MQPISGARKIMEQEICRFLGRHRFLSLQGLLALDASALAGAFLDLSTSTHVILQENTAQSRFCVVRSRLSCGKGPLWAERKAVYRVSPTHYRASDTSPGPERPRLGPLFFPAGWDLRIARVTQPTRRSISCLDQWFSISAALWLHLLLEAVRLFGF</sequence>
<dbReference type="GeneID" id="34559139"/>